<dbReference type="Proteomes" id="UP000009022">
    <property type="component" value="Unassembled WGS sequence"/>
</dbReference>
<dbReference type="HAMAP" id="MF_00984">
    <property type="entry name" value="SSB"/>
    <property type="match status" value="1"/>
</dbReference>
<evidence type="ECO:0000256" key="3">
    <source>
        <dbReference type="SAM" id="MobiDB-lite"/>
    </source>
</evidence>
<dbReference type="AlphaFoldDB" id="B3SED6"/>
<feature type="region of interest" description="Disordered" evidence="3">
    <location>
        <begin position="123"/>
        <end position="166"/>
    </location>
</feature>
<dbReference type="GO" id="GO:0003697">
    <property type="term" value="F:single-stranded DNA binding"/>
    <property type="evidence" value="ECO:0000318"/>
    <property type="project" value="GO_Central"/>
</dbReference>
<organism evidence="4 5">
    <name type="scientific">Trichoplax adhaerens</name>
    <name type="common">Trichoplax reptans</name>
    <dbReference type="NCBI Taxonomy" id="10228"/>
    <lineage>
        <taxon>Eukaryota</taxon>
        <taxon>Metazoa</taxon>
        <taxon>Placozoa</taxon>
        <taxon>Uniplacotomia</taxon>
        <taxon>Trichoplacea</taxon>
        <taxon>Trichoplacidae</taxon>
        <taxon>Trichoplax</taxon>
    </lineage>
</organism>
<dbReference type="HOGENOM" id="CLU_078758_0_2_1"/>
<name>B3SED6_TRIAD</name>
<sequence>MAGSINKVIIVGNVGNQPEIRLTQASGEELATFSVATSERWKDKSTGEQKEKTEWHRVVVFSPGLVRVVKKYVHKGSKLYIEGKLKTRDYEDESGVKKYTTEIVLASYSSTLVLLDTKKDGMEFSDQSDKEGMEYAKAKGLEGDGVEETEKDGEGNENIASDEIPF</sequence>
<dbReference type="OrthoDB" id="1078367at2759"/>
<dbReference type="SUPFAM" id="SSF50249">
    <property type="entry name" value="Nucleic acid-binding proteins"/>
    <property type="match status" value="1"/>
</dbReference>
<feature type="compositionally biased region" description="Basic and acidic residues" evidence="3">
    <location>
        <begin position="123"/>
        <end position="142"/>
    </location>
</feature>
<proteinExistence type="inferred from homology"/>
<evidence type="ECO:0000313" key="5">
    <source>
        <dbReference type="Proteomes" id="UP000009022"/>
    </source>
</evidence>
<keyword evidence="1 2" id="KW-0238">DNA-binding</keyword>
<dbReference type="FunCoup" id="B3SED6">
    <property type="interactions" value="1232"/>
</dbReference>
<dbReference type="GO" id="GO:0042645">
    <property type="term" value="C:mitochondrial nucleoid"/>
    <property type="evidence" value="ECO:0000318"/>
    <property type="project" value="GO_Central"/>
</dbReference>
<protein>
    <recommendedName>
        <fullName evidence="6">Single-stranded DNA-binding protein</fullName>
    </recommendedName>
</protein>
<evidence type="ECO:0000313" key="4">
    <source>
        <dbReference type="EMBL" id="EDV18909.1"/>
    </source>
</evidence>
<evidence type="ECO:0000256" key="2">
    <source>
        <dbReference type="PROSITE-ProRule" id="PRU00252"/>
    </source>
</evidence>
<dbReference type="PhylomeDB" id="B3SED6"/>
<dbReference type="GO" id="GO:0008047">
    <property type="term" value="F:enzyme activator activity"/>
    <property type="evidence" value="ECO:0000318"/>
    <property type="project" value="GO_Central"/>
</dbReference>
<keyword evidence="5" id="KW-1185">Reference proteome</keyword>
<dbReference type="KEGG" id="tad:TRIADDRAFT_34467"/>
<evidence type="ECO:0000256" key="1">
    <source>
        <dbReference type="ARBA" id="ARBA00023125"/>
    </source>
</evidence>
<dbReference type="STRING" id="10228.B3SED6"/>
<dbReference type="PROSITE" id="PS50935">
    <property type="entry name" value="SSB"/>
    <property type="match status" value="1"/>
</dbReference>
<accession>B3SED6</accession>
<dbReference type="EMBL" id="DS985439">
    <property type="protein sequence ID" value="EDV18909.1"/>
    <property type="molecule type" value="Genomic_DNA"/>
</dbReference>
<dbReference type="GO" id="GO:0090297">
    <property type="term" value="P:positive regulation of mitochondrial DNA replication"/>
    <property type="evidence" value="ECO:0000318"/>
    <property type="project" value="GO_Central"/>
</dbReference>
<dbReference type="InterPro" id="IPR011344">
    <property type="entry name" value="ssDNA-bd"/>
</dbReference>
<dbReference type="OMA" id="NDSWENR"/>
<dbReference type="NCBIfam" id="TIGR00621">
    <property type="entry name" value="ssb"/>
    <property type="match status" value="1"/>
</dbReference>
<dbReference type="PANTHER" id="PTHR10302:SF0">
    <property type="entry name" value="SINGLE-STRANDED DNA-BINDING PROTEIN, MITOCHONDRIAL"/>
    <property type="match status" value="1"/>
</dbReference>
<dbReference type="CDD" id="cd04496">
    <property type="entry name" value="SSB_OBF"/>
    <property type="match status" value="1"/>
</dbReference>
<evidence type="ECO:0008006" key="6">
    <source>
        <dbReference type="Google" id="ProtNLM"/>
    </source>
</evidence>
<gene>
    <name evidence="4" type="ORF">TRIADDRAFT_34467</name>
</gene>
<dbReference type="InterPro" id="IPR012340">
    <property type="entry name" value="NA-bd_OB-fold"/>
</dbReference>
<dbReference type="Gene3D" id="2.40.50.140">
    <property type="entry name" value="Nucleic acid-binding proteins"/>
    <property type="match status" value="1"/>
</dbReference>
<dbReference type="Pfam" id="PF00436">
    <property type="entry name" value="SSB"/>
    <property type="match status" value="1"/>
</dbReference>
<dbReference type="InParanoid" id="B3SED6"/>
<dbReference type="InterPro" id="IPR000424">
    <property type="entry name" value="Primosome_PriB/ssb"/>
</dbReference>
<dbReference type="GO" id="GO:0006260">
    <property type="term" value="P:DNA replication"/>
    <property type="evidence" value="ECO:0000318"/>
    <property type="project" value="GO_Central"/>
</dbReference>
<reference evidence="4 5" key="1">
    <citation type="journal article" date="2008" name="Nature">
        <title>The Trichoplax genome and the nature of placozoans.</title>
        <authorList>
            <person name="Srivastava M."/>
            <person name="Begovic E."/>
            <person name="Chapman J."/>
            <person name="Putnam N.H."/>
            <person name="Hellsten U."/>
            <person name="Kawashima T."/>
            <person name="Kuo A."/>
            <person name="Mitros T."/>
            <person name="Salamov A."/>
            <person name="Carpenter M.L."/>
            <person name="Signorovitch A.Y."/>
            <person name="Moreno M.A."/>
            <person name="Kamm K."/>
            <person name="Grimwood J."/>
            <person name="Schmutz J."/>
            <person name="Shapiro H."/>
            <person name="Grigoriev I.V."/>
            <person name="Buss L.W."/>
            <person name="Schierwater B."/>
            <person name="Dellaporta S.L."/>
            <person name="Rokhsar D.S."/>
        </authorList>
    </citation>
    <scope>NUCLEOTIDE SEQUENCE [LARGE SCALE GENOMIC DNA]</scope>
    <source>
        <strain evidence="4 5">Grell-BS-1999</strain>
    </source>
</reference>
<dbReference type="PANTHER" id="PTHR10302">
    <property type="entry name" value="SINGLE-STRANDED DNA-BINDING PROTEIN"/>
    <property type="match status" value="1"/>
</dbReference>
<dbReference type="eggNOG" id="KOG1653">
    <property type="taxonomic scope" value="Eukaryota"/>
</dbReference>